<evidence type="ECO:0000256" key="1">
    <source>
        <dbReference type="ARBA" id="ARBA00023002"/>
    </source>
</evidence>
<dbReference type="InterPro" id="IPR046826">
    <property type="entry name" value="PDH_N"/>
</dbReference>
<dbReference type="InterPro" id="IPR003099">
    <property type="entry name" value="Prephen_DH"/>
</dbReference>
<proteinExistence type="predicted"/>
<reference evidence="3" key="1">
    <citation type="submission" date="2009-10" db="EMBL/GenBank/DDBJ databases">
        <title>Diversity of trophic interactions inside an arsenic-rich microbial ecosystem.</title>
        <authorList>
            <person name="Bertin P.N."/>
            <person name="Heinrich-Salmeron A."/>
            <person name="Pelletier E."/>
            <person name="Goulhen-Chollet F."/>
            <person name="Arsene-Ploetze F."/>
            <person name="Gallien S."/>
            <person name="Calteau A."/>
            <person name="Vallenet D."/>
            <person name="Casiot C."/>
            <person name="Chane-Woon-Ming B."/>
            <person name="Giloteaux L."/>
            <person name="Barakat M."/>
            <person name="Bonnefoy V."/>
            <person name="Bruneel O."/>
            <person name="Chandler M."/>
            <person name="Cleiss J."/>
            <person name="Duran R."/>
            <person name="Elbaz-Poulichet F."/>
            <person name="Fonknechten N."/>
            <person name="Lauga B."/>
            <person name="Mornico D."/>
            <person name="Ortet P."/>
            <person name="Schaeffer C."/>
            <person name="Siguier P."/>
            <person name="Alexander Thil Smith A."/>
            <person name="Van Dorsselaer A."/>
            <person name="Weissenbach J."/>
            <person name="Medigue C."/>
            <person name="Le Paslier D."/>
        </authorList>
    </citation>
    <scope>NUCLEOTIDE SEQUENCE</scope>
</reference>
<dbReference type="EC" id="1.3.1.12" evidence="3"/>
<evidence type="ECO:0000313" key="3">
    <source>
        <dbReference type="EMBL" id="CBI07779.1"/>
    </source>
</evidence>
<dbReference type="Gene3D" id="3.40.50.720">
    <property type="entry name" value="NAD(P)-binding Rossmann-like Domain"/>
    <property type="match status" value="1"/>
</dbReference>
<accession>E6QKL0</accession>
<dbReference type="GO" id="GO:0004665">
    <property type="term" value="F:prephenate dehydrogenase (NADP+) activity"/>
    <property type="evidence" value="ECO:0007669"/>
    <property type="project" value="InterPro"/>
</dbReference>
<protein>
    <submittedName>
        <fullName evidence="3">Prephenate dehydrogenase</fullName>
        <ecNumber evidence="3">1.3.1.12</ecNumber>
    </submittedName>
</protein>
<name>E6QKL0_9ZZZZ</name>
<dbReference type="EMBL" id="CABQ01000140">
    <property type="protein sequence ID" value="CBI07779.1"/>
    <property type="molecule type" value="Genomic_DNA"/>
</dbReference>
<dbReference type="AlphaFoldDB" id="E6QKL0"/>
<dbReference type="Pfam" id="PF02153">
    <property type="entry name" value="PDH_N"/>
    <property type="match status" value="1"/>
</dbReference>
<gene>
    <name evidence="3" type="ORF">CARN6_1165</name>
</gene>
<comment type="caution">
    <text evidence="3">The sequence shown here is derived from an EMBL/GenBank/DDBJ whole genome shotgun (WGS) entry which is preliminary data.</text>
</comment>
<feature type="domain" description="Prephenate/arogenate dehydrogenase" evidence="2">
    <location>
        <begin position="6"/>
        <end position="294"/>
    </location>
</feature>
<sequence>MANSPDRVLILGTGLLGSSIGLALRAAGFAGTIVGWDKDAEQLRVALERGAIQSAASSAEDALQQAGSCQLIVLGGPVYAIIDWMERLAGVLQAHQLVTDVGSTKARITAAGERLFNQPGKQSGHAGFLPGHPMAGKEVSGAAEADAGLFRGAAWIFTPASVLTGQAAETAAAWREWVKRFGAEPLDLEAQRHDQLMAWTSHLPQFVATALAALLEDEVGDAPELNQIGGRALREMTRLGSSPYSMWRDVASTNAEAIAAALSALEQRLAHLRENLRTPELRDEFDRANHFRKP</sequence>
<dbReference type="InterPro" id="IPR050812">
    <property type="entry name" value="Preph/Arog_dehydrog"/>
</dbReference>
<dbReference type="PANTHER" id="PTHR21363">
    <property type="entry name" value="PREPHENATE DEHYDROGENASE"/>
    <property type="match status" value="1"/>
</dbReference>
<dbReference type="InterPro" id="IPR036291">
    <property type="entry name" value="NAD(P)-bd_dom_sf"/>
</dbReference>
<keyword evidence="1 3" id="KW-0560">Oxidoreductase</keyword>
<dbReference type="GO" id="GO:0008977">
    <property type="term" value="F:prephenate dehydrogenase (NAD+) activity"/>
    <property type="evidence" value="ECO:0007669"/>
    <property type="project" value="UniProtKB-EC"/>
</dbReference>
<dbReference type="InterPro" id="IPR008927">
    <property type="entry name" value="6-PGluconate_DH-like_C_sf"/>
</dbReference>
<dbReference type="Gene3D" id="1.10.3660.10">
    <property type="entry name" value="6-phosphogluconate dehydrogenase C-terminal like domain"/>
    <property type="match status" value="1"/>
</dbReference>
<dbReference type="GO" id="GO:0070403">
    <property type="term" value="F:NAD+ binding"/>
    <property type="evidence" value="ECO:0007669"/>
    <property type="project" value="InterPro"/>
</dbReference>
<dbReference type="SUPFAM" id="SSF48179">
    <property type="entry name" value="6-phosphogluconate dehydrogenase C-terminal domain-like"/>
    <property type="match status" value="1"/>
</dbReference>
<dbReference type="PANTHER" id="PTHR21363:SF0">
    <property type="entry name" value="PREPHENATE DEHYDROGENASE [NADP(+)]"/>
    <property type="match status" value="1"/>
</dbReference>
<dbReference type="SUPFAM" id="SSF51735">
    <property type="entry name" value="NAD(P)-binding Rossmann-fold domains"/>
    <property type="match status" value="1"/>
</dbReference>
<dbReference type="GO" id="GO:0006571">
    <property type="term" value="P:tyrosine biosynthetic process"/>
    <property type="evidence" value="ECO:0007669"/>
    <property type="project" value="InterPro"/>
</dbReference>
<dbReference type="Pfam" id="PF20463">
    <property type="entry name" value="PDH_C"/>
    <property type="match status" value="1"/>
</dbReference>
<evidence type="ECO:0000259" key="2">
    <source>
        <dbReference type="PROSITE" id="PS51176"/>
    </source>
</evidence>
<organism evidence="3">
    <name type="scientific">mine drainage metagenome</name>
    <dbReference type="NCBI Taxonomy" id="410659"/>
    <lineage>
        <taxon>unclassified sequences</taxon>
        <taxon>metagenomes</taxon>
        <taxon>ecological metagenomes</taxon>
    </lineage>
</organism>
<dbReference type="PROSITE" id="PS51176">
    <property type="entry name" value="PDH_ADH"/>
    <property type="match status" value="1"/>
</dbReference>
<dbReference type="InterPro" id="IPR046825">
    <property type="entry name" value="PDH_C"/>
</dbReference>